<keyword evidence="2" id="KW-1185">Reference proteome</keyword>
<dbReference type="EMBL" id="KN716199">
    <property type="protein sequence ID" value="KJH50691.1"/>
    <property type="molecule type" value="Genomic_DNA"/>
</dbReference>
<proteinExistence type="predicted"/>
<gene>
    <name evidence="1" type="ORF">DICVIV_03131</name>
</gene>
<sequence>MKDKTLPERSHRIEQVYHNNGHYPAKQPVRPIKHNVGGSFFLAVTLEPYRFEMSRNMLTSKHDDAKKLHKPYAKKTKLGNRIVRESSTRISTTTTATNRF</sequence>
<dbReference type="AlphaFoldDB" id="A0A0D8Y7Z8"/>
<organism evidence="1 2">
    <name type="scientific">Dictyocaulus viviparus</name>
    <name type="common">Bovine lungworm</name>
    <dbReference type="NCBI Taxonomy" id="29172"/>
    <lineage>
        <taxon>Eukaryota</taxon>
        <taxon>Metazoa</taxon>
        <taxon>Ecdysozoa</taxon>
        <taxon>Nematoda</taxon>
        <taxon>Chromadorea</taxon>
        <taxon>Rhabditida</taxon>
        <taxon>Rhabditina</taxon>
        <taxon>Rhabditomorpha</taxon>
        <taxon>Strongyloidea</taxon>
        <taxon>Metastrongylidae</taxon>
        <taxon>Dictyocaulus</taxon>
    </lineage>
</organism>
<reference evidence="1 2" key="1">
    <citation type="submission" date="2013-11" db="EMBL/GenBank/DDBJ databases">
        <title>Draft genome of the bovine lungworm Dictyocaulus viviparus.</title>
        <authorList>
            <person name="Mitreva M."/>
        </authorList>
    </citation>
    <scope>NUCLEOTIDE SEQUENCE [LARGE SCALE GENOMIC DNA]</scope>
    <source>
        <strain evidence="1 2">HannoverDv2000</strain>
    </source>
</reference>
<evidence type="ECO:0000313" key="1">
    <source>
        <dbReference type="EMBL" id="KJH50691.1"/>
    </source>
</evidence>
<name>A0A0D8Y7Z8_DICVI</name>
<evidence type="ECO:0000313" key="2">
    <source>
        <dbReference type="Proteomes" id="UP000053766"/>
    </source>
</evidence>
<reference evidence="2" key="2">
    <citation type="journal article" date="2016" name="Sci. Rep.">
        <title>Dictyocaulus viviparus genome, variome and transcriptome elucidate lungworm biology and support future intervention.</title>
        <authorList>
            <person name="McNulty S.N."/>
            <person name="Strube C."/>
            <person name="Rosa B.A."/>
            <person name="Martin J.C."/>
            <person name="Tyagi R."/>
            <person name="Choi Y.J."/>
            <person name="Wang Q."/>
            <person name="Hallsworth Pepin K."/>
            <person name="Zhang X."/>
            <person name="Ozersky P."/>
            <person name="Wilson R.K."/>
            <person name="Sternberg P.W."/>
            <person name="Gasser R.B."/>
            <person name="Mitreva M."/>
        </authorList>
    </citation>
    <scope>NUCLEOTIDE SEQUENCE [LARGE SCALE GENOMIC DNA]</scope>
    <source>
        <strain evidence="2">HannoverDv2000</strain>
    </source>
</reference>
<accession>A0A0D8Y7Z8</accession>
<dbReference type="Proteomes" id="UP000053766">
    <property type="component" value="Unassembled WGS sequence"/>
</dbReference>
<protein>
    <submittedName>
        <fullName evidence="1">Uncharacterized protein</fullName>
    </submittedName>
</protein>